<dbReference type="EMBL" id="AHMM02000025">
    <property type="protein sequence ID" value="EQA35230.1"/>
    <property type="molecule type" value="Genomic_DNA"/>
</dbReference>
<name>V6HH09_9LEPT</name>
<gene>
    <name evidence="1" type="ORF">LEP1GSC047_0991</name>
</gene>
<evidence type="ECO:0000313" key="1">
    <source>
        <dbReference type="EMBL" id="EQA35230.1"/>
    </source>
</evidence>
<comment type="caution">
    <text evidence="1">The sequence shown here is derived from an EMBL/GenBank/DDBJ whole genome shotgun (WGS) entry which is preliminary data.</text>
</comment>
<evidence type="ECO:0000313" key="2">
    <source>
        <dbReference type="Proteomes" id="UP000018719"/>
    </source>
</evidence>
<dbReference type="STRING" id="1049790.LEP1GSC047_0991"/>
<reference evidence="1 2" key="1">
    <citation type="submission" date="2013-05" db="EMBL/GenBank/DDBJ databases">
        <authorList>
            <person name="Harkins D.M."/>
            <person name="Durkin A.S."/>
            <person name="Brinkac L.M."/>
            <person name="Haft D.H."/>
            <person name="Selengut J.D."/>
            <person name="Sanka R."/>
            <person name="DePew J."/>
            <person name="Purushe J."/>
            <person name="Hartskeerl R.A."/>
            <person name="Ahmed A."/>
            <person name="van der Linden H."/>
            <person name="Goris M.G.A."/>
            <person name="Vinetz J.M."/>
            <person name="Sutton G.G."/>
            <person name="Nierman W.C."/>
            <person name="Fouts D.E."/>
        </authorList>
    </citation>
    <scope>NUCLEOTIDE SEQUENCE [LARGE SCALE GENOMIC DNA]</scope>
    <source>
        <strain evidence="1 2">10</strain>
    </source>
</reference>
<dbReference type="Proteomes" id="UP000018719">
    <property type="component" value="Unassembled WGS sequence"/>
</dbReference>
<dbReference type="RefSeq" id="WP_010417480.1">
    <property type="nucleotide sequence ID" value="NZ_AHMM02000025.1"/>
</dbReference>
<sequence>MIDHGAALGFQYDFSRLTEDLPKRFWSRSKDHIFYERVQMNSFERACRQNSKILTLGELEIVTGEVPAEFFQERKSPKSLNEINRTREIFAVYLWKRVKSLESKRTLTQFFTG</sequence>
<accession>V6HH09</accession>
<organism evidence="1 2">
    <name type="scientific">Leptospira inadai serovar Lyme str. 10</name>
    <dbReference type="NCBI Taxonomy" id="1049790"/>
    <lineage>
        <taxon>Bacteria</taxon>
        <taxon>Pseudomonadati</taxon>
        <taxon>Spirochaetota</taxon>
        <taxon>Spirochaetia</taxon>
        <taxon>Leptospirales</taxon>
        <taxon>Leptospiraceae</taxon>
        <taxon>Leptospira</taxon>
    </lineage>
</organism>
<proteinExistence type="predicted"/>
<protein>
    <submittedName>
        <fullName evidence="1">Uncharacterized protein</fullName>
    </submittedName>
</protein>
<dbReference type="AlphaFoldDB" id="V6HH09"/>